<dbReference type="SUPFAM" id="SSF56219">
    <property type="entry name" value="DNase I-like"/>
    <property type="match status" value="1"/>
</dbReference>
<dbReference type="PANTHER" id="PTHR23227:SF67">
    <property type="entry name" value="CRANIOFACIAL DEVELOPMENT PROTEIN 2-LIKE"/>
    <property type="match status" value="1"/>
</dbReference>
<comment type="caution">
    <text evidence="1">The sequence shown here is derived from an EMBL/GenBank/DDBJ whole genome shotgun (WGS) entry which is preliminary data.</text>
</comment>
<reference evidence="2" key="1">
    <citation type="journal article" date="2015" name="Nat. Genet.">
        <title>The genome and transcriptome of the zoonotic hookworm Ancylostoma ceylanicum identify infection-specific gene families.</title>
        <authorList>
            <person name="Schwarz E.M."/>
            <person name="Hu Y."/>
            <person name="Antoshechkin I."/>
            <person name="Miller M.M."/>
            <person name="Sternberg P.W."/>
            <person name="Aroian R.V."/>
        </authorList>
    </citation>
    <scope>NUCLEOTIDE SEQUENCE</scope>
    <source>
        <strain evidence="2">HY135</strain>
    </source>
</reference>
<name>A0A016V381_9BILA</name>
<organism evidence="1 2">
    <name type="scientific">Ancylostoma ceylanicum</name>
    <dbReference type="NCBI Taxonomy" id="53326"/>
    <lineage>
        <taxon>Eukaryota</taxon>
        <taxon>Metazoa</taxon>
        <taxon>Ecdysozoa</taxon>
        <taxon>Nematoda</taxon>
        <taxon>Chromadorea</taxon>
        <taxon>Rhabditida</taxon>
        <taxon>Rhabditina</taxon>
        <taxon>Rhabditomorpha</taxon>
        <taxon>Strongyloidea</taxon>
        <taxon>Ancylostomatidae</taxon>
        <taxon>Ancylostomatinae</taxon>
        <taxon>Ancylostoma</taxon>
    </lineage>
</organism>
<evidence type="ECO:0000313" key="1">
    <source>
        <dbReference type="EMBL" id="EYC22099.1"/>
    </source>
</evidence>
<dbReference type="OrthoDB" id="5867484at2759"/>
<dbReference type="Gene3D" id="3.60.10.10">
    <property type="entry name" value="Endonuclease/exonuclease/phosphatase"/>
    <property type="match status" value="1"/>
</dbReference>
<dbReference type="AlphaFoldDB" id="A0A016V381"/>
<dbReference type="EMBL" id="JARK01001354">
    <property type="protein sequence ID" value="EYC22099.1"/>
    <property type="molecule type" value="Genomic_DNA"/>
</dbReference>
<proteinExistence type="predicted"/>
<accession>A0A016V381</accession>
<dbReference type="STRING" id="53326.A0A016V381"/>
<dbReference type="PANTHER" id="PTHR23227">
    <property type="entry name" value="BUCENTAUR RELATED"/>
    <property type="match status" value="1"/>
</dbReference>
<protein>
    <recommendedName>
        <fullName evidence="3">Endonuclease/exonuclease/phosphatase domain-containing protein</fullName>
    </recommendedName>
</protein>
<evidence type="ECO:0000313" key="2">
    <source>
        <dbReference type="Proteomes" id="UP000024635"/>
    </source>
</evidence>
<keyword evidence="2" id="KW-1185">Reference proteome</keyword>
<dbReference type="Proteomes" id="UP000024635">
    <property type="component" value="Unassembled WGS sequence"/>
</dbReference>
<dbReference type="InterPro" id="IPR027124">
    <property type="entry name" value="Swc5/CFDP1/2"/>
</dbReference>
<dbReference type="InterPro" id="IPR036691">
    <property type="entry name" value="Endo/exonu/phosph_ase_sf"/>
</dbReference>
<evidence type="ECO:0008006" key="3">
    <source>
        <dbReference type="Google" id="ProtNLM"/>
    </source>
</evidence>
<gene>
    <name evidence="1" type="primary">Acey_s0018.g3711</name>
    <name evidence="1" type="ORF">Y032_0018g3711</name>
</gene>
<sequence>MALVGWKPVNERIITARFLTGHIRITVIQVYAPTDNADDDIKNDFYRRLQDTIDEVPRRDLKIILGVFNAQLGGDRHGIERTAGPFASSEHISDNGERLISFCDCNDLCVRNTCFQHRRIQKKAWNSPDGASSNEIDHICIKWRESLRDARVYRGADVGSDHYLVRAALRFKLKRTSSRQIVRPLAVEKLMDPVVTDRFTLELRNRFVVFNNPHDIERDWAEVKTTVKDCAKEIIGRRRGTRKEQWIQERTWQMVDERKRAKLRKMQSKSEVELKEASKRYAELDRTIKKSCPRDKKEWLIKKGEEAKKAADRGDSRTLYRIVNDLTGVRNMSNIPIKDRNSKLLMSDEE</sequence>